<dbReference type="InterPro" id="IPR055570">
    <property type="entry name" value="DUF7146"/>
</dbReference>
<keyword evidence="5" id="KW-1185">Reference proteome</keyword>
<dbReference type="EMBL" id="LNYA01000001">
    <property type="protein sequence ID" value="KTD00058.1"/>
    <property type="molecule type" value="Genomic_DNA"/>
</dbReference>
<dbReference type="InterPro" id="IPR006171">
    <property type="entry name" value="TOPRIM_dom"/>
</dbReference>
<dbReference type="Pfam" id="PF13362">
    <property type="entry name" value="Toprim_3"/>
    <property type="match status" value="1"/>
</dbReference>
<comment type="caution">
    <text evidence="4">The sequence shown here is derived from an EMBL/GenBank/DDBJ whole genome shotgun (WGS) entry which is preliminary data.</text>
</comment>
<name>A0A0W0TWQ7_LEGER</name>
<evidence type="ECO:0000259" key="2">
    <source>
        <dbReference type="Pfam" id="PF13362"/>
    </source>
</evidence>
<organism evidence="4 5">
    <name type="scientific">Legionella erythra</name>
    <dbReference type="NCBI Taxonomy" id="448"/>
    <lineage>
        <taxon>Bacteria</taxon>
        <taxon>Pseudomonadati</taxon>
        <taxon>Pseudomonadota</taxon>
        <taxon>Gammaproteobacteria</taxon>
        <taxon>Legionellales</taxon>
        <taxon>Legionellaceae</taxon>
        <taxon>Legionella</taxon>
    </lineage>
</organism>
<dbReference type="Proteomes" id="UP000054773">
    <property type="component" value="Unassembled WGS sequence"/>
</dbReference>
<dbReference type="PATRIC" id="fig|448.7.peg.172"/>
<gene>
    <name evidence="4" type="ORF">Lery_0166</name>
</gene>
<reference evidence="4 5" key="1">
    <citation type="submission" date="2015-11" db="EMBL/GenBank/DDBJ databases">
        <title>Genomic analysis of 38 Legionella species identifies large and diverse effector repertoires.</title>
        <authorList>
            <person name="Burstein D."/>
            <person name="Amaro F."/>
            <person name="Zusman T."/>
            <person name="Lifshitz Z."/>
            <person name="Cohen O."/>
            <person name="Gilbert J.A."/>
            <person name="Pupko T."/>
            <person name="Shuman H.A."/>
            <person name="Segal G."/>
        </authorList>
    </citation>
    <scope>NUCLEOTIDE SEQUENCE [LARGE SCALE GENOMIC DNA]</scope>
    <source>
        <strain evidence="4 5">SE-32A-C8</strain>
    </source>
</reference>
<evidence type="ECO:0000313" key="4">
    <source>
        <dbReference type="EMBL" id="KTD00058.1"/>
    </source>
</evidence>
<sequence length="907" mass="102904">MRIKSITELQAFIVDEKKIALASHLWESSQPIANTPAEKYLVDVRKIPAAVARSLSFKHLRGPLGIKALDENKPYRDYVVTPVHDLDNKLIGVHLIQVGVDGQKAQGSSRHFYCKTYIGASNPPRSGQAALINPGVFRDTVYLAEGVETAASVAVIDEVREQHAILASLGVDALPTVLGYVKTHYPPGARVVFLKDHDKDNSAANQAFFEAQKLFSDAGYEVVVKEPQLEGTDWNDVLQHEGPQGVGHYFHDLVSEIGPESETDNVSSESTQEKRSHRVPPALIRYFDSIYNELLGLEYFAEQKALFLKMIHALTELGKRVSQCYEALAHDEEFRSTILELKDIRAALKIMDKAWIHLTGRRLEGCPTSLQLFKTNLKMYEAINTKRKKLLNEEIEIFSVSDHDEAAVYRAYYVTLELLLAHLTALSEQDKELFKNRTFSSNRLVAISKEILVLKKCLQEMPQETGAIGMLQEQIQCLEAEKKFFRGEVAKLNNQLKLLPNHTGFTGEYARYSRHFVDFVNHKLRQCEFSYSRIRQLLTKEKEAIRSCLQKDYAKLGDKALASCRKHLESELALLDRTIQNLKKGTGLQIEQLENSLPRSSERFYHYHQALRELEDLPLQARRLQEWLNNLALFKMAGPLIYSYPETESNAAFVDTFLDYDSDEEETIDSLTSAVLETAGGHEDLDGDNEQFGPLKRTACRLFGIDPHDISEDLLLTIADFSEKLSVSLYKSFTLVDPETKSRQEFDGIALRGHCLTIIERKANDGTGDGVLQRNFCQHKIMAKMQFLQKGIISKIMHHPTPQNWLLLDVPASESWYSKQFTADIKERLVQAAKAKLLDAFKAITLEFTLNRSQAFVRENYQGLFFNRQHGLCDVHIRLSTQQKGNEKIAHERIEKLSGFRSASRAG</sequence>
<evidence type="ECO:0000313" key="5">
    <source>
        <dbReference type="Proteomes" id="UP000054773"/>
    </source>
</evidence>
<feature type="domain" description="Toprim" evidence="2">
    <location>
        <begin position="141"/>
        <end position="243"/>
    </location>
</feature>
<keyword evidence="1" id="KW-0175">Coiled coil</keyword>
<feature type="coiled-coil region" evidence="1">
    <location>
        <begin position="468"/>
        <end position="495"/>
    </location>
</feature>
<evidence type="ECO:0000256" key="1">
    <source>
        <dbReference type="SAM" id="Coils"/>
    </source>
</evidence>
<dbReference type="AlphaFoldDB" id="A0A0W0TWQ7"/>
<protein>
    <submittedName>
        <fullName evidence="4">TraI</fullName>
    </submittedName>
</protein>
<dbReference type="RefSeq" id="WP_058525350.1">
    <property type="nucleotide sequence ID" value="NZ_CAAAHY010000031.1"/>
</dbReference>
<dbReference type="Pfam" id="PF23639">
    <property type="entry name" value="DUF7146"/>
    <property type="match status" value="1"/>
</dbReference>
<dbReference type="OrthoDB" id="5651076at2"/>
<accession>A0A0W0TWQ7</accession>
<evidence type="ECO:0000259" key="3">
    <source>
        <dbReference type="Pfam" id="PF23639"/>
    </source>
</evidence>
<proteinExistence type="predicted"/>
<feature type="domain" description="DUF7146" evidence="3">
    <location>
        <begin position="17"/>
        <end position="105"/>
    </location>
</feature>
<dbReference type="STRING" id="448.Lery_0166"/>